<keyword evidence="2" id="KW-1185">Reference proteome</keyword>
<reference evidence="2" key="1">
    <citation type="submission" date="2023-11" db="EMBL/GenBank/DDBJ databases">
        <title>Genome Sequence of Bacillus pseudomycoides stain BUPM19.</title>
        <authorList>
            <person name="Farhat A."/>
        </authorList>
    </citation>
    <scope>NUCLEOTIDE SEQUENCE [LARGE SCALE GENOMIC DNA]</scope>
    <source>
        <strain evidence="2">BUPM19</strain>
    </source>
</reference>
<accession>A0ABU5K3N6</accession>
<evidence type="ECO:0008006" key="3">
    <source>
        <dbReference type="Google" id="ProtNLM"/>
    </source>
</evidence>
<gene>
    <name evidence="1" type="ORF">U2I54_25190</name>
</gene>
<protein>
    <recommendedName>
        <fullName evidence="3">DUF3806 domain-containing protein</fullName>
    </recommendedName>
</protein>
<name>A0ABU5K3N6_9BACI</name>
<sequence>MNQNNLVHRIQNLCNKAIEYAKAFDKTFNYSEENIKELEEILDYYANDLRDKEVSGNEEEIPIENQIYTMALIWGSYLGEVLKRHIAQEVEWIQGKVFNGKEALHLQVGEWKVFPIDKVYKRFVNGREDNVVSFYDITKEYMLK</sequence>
<comment type="caution">
    <text evidence="1">The sequence shown here is derived from an EMBL/GenBank/DDBJ whole genome shotgun (WGS) entry which is preliminary data.</text>
</comment>
<proteinExistence type="predicted"/>
<dbReference type="Proteomes" id="UP001291930">
    <property type="component" value="Unassembled WGS sequence"/>
</dbReference>
<organism evidence="1 2">
    <name type="scientific">Bacillus bingmayongensis</name>
    <dbReference type="NCBI Taxonomy" id="1150157"/>
    <lineage>
        <taxon>Bacteria</taxon>
        <taxon>Bacillati</taxon>
        <taxon>Bacillota</taxon>
        <taxon>Bacilli</taxon>
        <taxon>Bacillales</taxon>
        <taxon>Bacillaceae</taxon>
        <taxon>Bacillus</taxon>
    </lineage>
</organism>
<evidence type="ECO:0000313" key="2">
    <source>
        <dbReference type="Proteomes" id="UP001291930"/>
    </source>
</evidence>
<dbReference type="RefSeq" id="WP_374219493.1">
    <property type="nucleotide sequence ID" value="NZ_JAXOVW010000125.1"/>
</dbReference>
<evidence type="ECO:0000313" key="1">
    <source>
        <dbReference type="EMBL" id="MDZ5610236.1"/>
    </source>
</evidence>
<dbReference type="EMBL" id="JAXOVW010000125">
    <property type="protein sequence ID" value="MDZ5610236.1"/>
    <property type="molecule type" value="Genomic_DNA"/>
</dbReference>